<dbReference type="Proteomes" id="UP000250241">
    <property type="component" value="Chromosome"/>
</dbReference>
<reference evidence="1 2" key="1">
    <citation type="submission" date="2016-10" db="EMBL/GenBank/DDBJ databases">
        <title>Genome sequence of Rothia aeria strain JCM11412.</title>
        <authorList>
            <person name="Nambu T."/>
        </authorList>
    </citation>
    <scope>NUCLEOTIDE SEQUENCE [LARGE SCALE GENOMIC DNA]</scope>
    <source>
        <strain evidence="1 2">JCM 11412</strain>
    </source>
</reference>
<dbReference type="SUPFAM" id="SSF56281">
    <property type="entry name" value="Metallo-hydrolase/oxidoreductase"/>
    <property type="match status" value="1"/>
</dbReference>
<dbReference type="InterPro" id="IPR001279">
    <property type="entry name" value="Metallo-B-lactamas"/>
</dbReference>
<dbReference type="SMART" id="SM00849">
    <property type="entry name" value="Lactamase_B"/>
    <property type="match status" value="1"/>
</dbReference>
<dbReference type="PANTHER" id="PTHR43546:SF3">
    <property type="entry name" value="UPF0173 METAL-DEPENDENT HYDROLASE MJ1163"/>
    <property type="match status" value="1"/>
</dbReference>
<dbReference type="AlphaFoldDB" id="A0A2Z5R1V1"/>
<dbReference type="InterPro" id="IPR036866">
    <property type="entry name" value="RibonucZ/Hydroxyglut_hydro"/>
</dbReference>
<accession>A0A2Z5R1V1</accession>
<gene>
    <name evidence="1" type="ORF">RA11412_2251</name>
</gene>
<dbReference type="EMBL" id="AP017895">
    <property type="protein sequence ID" value="BAV88550.1"/>
    <property type="molecule type" value="Genomic_DNA"/>
</dbReference>
<dbReference type="RefSeq" id="WP_128087933.1">
    <property type="nucleotide sequence ID" value="NZ_CAUUGO010000028.1"/>
</dbReference>
<evidence type="ECO:0000313" key="1">
    <source>
        <dbReference type="EMBL" id="BAV88550.1"/>
    </source>
</evidence>
<dbReference type="PANTHER" id="PTHR43546">
    <property type="entry name" value="UPF0173 METAL-DEPENDENT HYDROLASE MJ1163-RELATED"/>
    <property type="match status" value="1"/>
</dbReference>
<protein>
    <submittedName>
        <fullName evidence="1">Uncharacterized protein</fullName>
    </submittedName>
</protein>
<dbReference type="GeneID" id="93862696"/>
<sequence>MKLTKYTHSSVRLENEGHALVFDPGNFAPEGEHARLLDGADYLVITHAHPDHFDTARLLPLLSEHPELRIWAPQAVTETILETVPDAKVNAVTADSEFTVPGFQVQTFGGQHALIHPLIPVIANIGYLVNGTVYHPGDSLVVPHGVKAPNVLVPVHAPWGKVQEVIDFVIAVGARRAYPIHNGMINENGTGIIEGLITTLGGKYGTEFTHLNPGDTVDL</sequence>
<name>A0A2Z5R1V1_9MICC</name>
<keyword evidence="2" id="KW-1185">Reference proteome</keyword>
<evidence type="ECO:0000313" key="2">
    <source>
        <dbReference type="Proteomes" id="UP000250241"/>
    </source>
</evidence>
<organism evidence="1 2">
    <name type="scientific">Rothia aeria</name>
    <dbReference type="NCBI Taxonomy" id="172042"/>
    <lineage>
        <taxon>Bacteria</taxon>
        <taxon>Bacillati</taxon>
        <taxon>Actinomycetota</taxon>
        <taxon>Actinomycetes</taxon>
        <taxon>Micrococcales</taxon>
        <taxon>Micrococcaceae</taxon>
        <taxon>Rothia</taxon>
    </lineage>
</organism>
<dbReference type="InterPro" id="IPR050114">
    <property type="entry name" value="UPF0173_UPF0282_UlaG_hydrolase"/>
</dbReference>
<dbReference type="Gene3D" id="3.60.15.10">
    <property type="entry name" value="Ribonuclease Z/Hydroxyacylglutathione hydrolase-like"/>
    <property type="match status" value="1"/>
</dbReference>
<dbReference type="Pfam" id="PF13483">
    <property type="entry name" value="Lactamase_B_3"/>
    <property type="match status" value="1"/>
</dbReference>
<dbReference type="KEGG" id="raj:RA11412_2251"/>
<proteinExistence type="predicted"/>